<keyword evidence="10 13" id="KW-0503">Monooxygenase</keyword>
<evidence type="ECO:0000313" key="16">
    <source>
        <dbReference type="EMBL" id="RCI17115.1"/>
    </source>
</evidence>
<feature type="region of interest" description="Disordered" evidence="14">
    <location>
        <begin position="379"/>
        <end position="398"/>
    </location>
</feature>
<keyword evidence="4 12" id="KW-0349">Heme</keyword>
<dbReference type="PANTHER" id="PTHR24287:SF1">
    <property type="entry name" value="P450, PUTATIVE (EUROFUNG)-RELATED"/>
    <property type="match status" value="1"/>
</dbReference>
<dbReference type="GO" id="GO:0005506">
    <property type="term" value="F:iron ion binding"/>
    <property type="evidence" value="ECO:0007669"/>
    <property type="project" value="InterPro"/>
</dbReference>
<keyword evidence="6 12" id="KW-0479">Metal-binding</keyword>
<dbReference type="CDD" id="cd11063">
    <property type="entry name" value="CYP52"/>
    <property type="match status" value="1"/>
</dbReference>
<comment type="subcellular location">
    <subcellularLocation>
        <location evidence="2">Membrane</location>
        <topology evidence="2">Single-pass membrane protein</topology>
    </subcellularLocation>
</comment>
<dbReference type="OrthoDB" id="1470350at2759"/>
<dbReference type="PRINTS" id="PR00463">
    <property type="entry name" value="EP450I"/>
</dbReference>
<keyword evidence="17" id="KW-1185">Reference proteome</keyword>
<dbReference type="GO" id="GO:0016705">
    <property type="term" value="F:oxidoreductase activity, acting on paired donors, with incorporation or reduction of molecular oxygen"/>
    <property type="evidence" value="ECO:0007669"/>
    <property type="project" value="InterPro"/>
</dbReference>
<dbReference type="InterPro" id="IPR047146">
    <property type="entry name" value="Cyt_P450_E_CYP52_fungi"/>
</dbReference>
<keyword evidence="8 13" id="KW-0560">Oxidoreductase</keyword>
<evidence type="ECO:0000256" key="2">
    <source>
        <dbReference type="ARBA" id="ARBA00004167"/>
    </source>
</evidence>
<evidence type="ECO:0000256" key="14">
    <source>
        <dbReference type="SAM" id="MobiDB-lite"/>
    </source>
</evidence>
<name>A0A367LRN5_9HYPO</name>
<dbReference type="Proteomes" id="UP000253664">
    <property type="component" value="Unassembled WGS sequence"/>
</dbReference>
<evidence type="ECO:0000313" key="17">
    <source>
        <dbReference type="Proteomes" id="UP000253664"/>
    </source>
</evidence>
<dbReference type="EMBL" id="LKCN02000001">
    <property type="protein sequence ID" value="RCI17115.1"/>
    <property type="molecule type" value="Genomic_DNA"/>
</dbReference>
<dbReference type="InterPro" id="IPR036396">
    <property type="entry name" value="Cyt_P450_sf"/>
</dbReference>
<dbReference type="Pfam" id="PF00067">
    <property type="entry name" value="p450"/>
    <property type="match status" value="1"/>
</dbReference>
<dbReference type="InterPro" id="IPR017972">
    <property type="entry name" value="Cyt_P450_CS"/>
</dbReference>
<keyword evidence="7 15" id="KW-1133">Transmembrane helix</keyword>
<accession>A0A367LRN5</accession>
<keyword evidence="9 12" id="KW-0408">Iron</keyword>
<evidence type="ECO:0000256" key="8">
    <source>
        <dbReference type="ARBA" id="ARBA00023002"/>
    </source>
</evidence>
<comment type="similarity">
    <text evidence="3 13">Belongs to the cytochrome P450 family.</text>
</comment>
<comment type="cofactor">
    <cofactor evidence="1 12">
        <name>heme</name>
        <dbReference type="ChEBI" id="CHEBI:30413"/>
    </cofactor>
</comment>
<evidence type="ECO:0000256" key="10">
    <source>
        <dbReference type="ARBA" id="ARBA00023033"/>
    </source>
</evidence>
<evidence type="ECO:0000256" key="13">
    <source>
        <dbReference type="RuleBase" id="RU000461"/>
    </source>
</evidence>
<evidence type="ECO:0000256" key="4">
    <source>
        <dbReference type="ARBA" id="ARBA00022617"/>
    </source>
</evidence>
<organism evidence="16 17">
    <name type="scientific">Ophiocordyceps polyrhachis-furcata BCC 54312</name>
    <dbReference type="NCBI Taxonomy" id="1330021"/>
    <lineage>
        <taxon>Eukaryota</taxon>
        <taxon>Fungi</taxon>
        <taxon>Dikarya</taxon>
        <taxon>Ascomycota</taxon>
        <taxon>Pezizomycotina</taxon>
        <taxon>Sordariomycetes</taxon>
        <taxon>Hypocreomycetidae</taxon>
        <taxon>Hypocreales</taxon>
        <taxon>Ophiocordycipitaceae</taxon>
        <taxon>Ophiocordyceps</taxon>
    </lineage>
</organism>
<evidence type="ECO:0000256" key="6">
    <source>
        <dbReference type="ARBA" id="ARBA00022723"/>
    </source>
</evidence>
<sequence length="518" mass="58445">MLLLSQSTTPLPILALLFSLLLVLLLLLHKLYQSLSRRRFRLRNGCLDPKSRAPVRDPFIGLDFVYDAILSPKKEEEPYLDSSVEAFRRLGTTYTEKRWTWEVLYTCDGRNIKHMLSGPAFGDFELPRLRKRAVGSLLGRGIFTLDGSEWKAARAALRTALARLDRGDKMMDALERHFQATILDDDGGRGHRLVDLQSLFFRLTMDFAGDFLMGISENLSSEETFLQDYTTCSTEVVKRLRLGPLQHLRRLCPSTTLAAKRRVYRRVEEFIAEALSRTEHRARGGGRTLLAELAAVTVDGRLLRDQLLHMLVASRDTTASVLSNLFFVLARHPHVYATLRKEVLAVVGDEGVPPTVVQLKQMHYLRWCVNESLRLHPPIPTNAREATRDTTLPYGGGPDGESPILVRKGVVVMYNVYALHRDERIFGSRSDAFEPERWMNLRPGWAFLPFSGGPRVCMGQQLALTEIQYVVARMAQTFDAIEGQGERNWVGVDALATTCRDGVKVSLTRAHSNPSVVV</sequence>
<evidence type="ECO:0000256" key="11">
    <source>
        <dbReference type="ARBA" id="ARBA00023136"/>
    </source>
</evidence>
<dbReference type="Gene3D" id="1.10.630.10">
    <property type="entry name" value="Cytochrome P450"/>
    <property type="match status" value="1"/>
</dbReference>
<comment type="caution">
    <text evidence="16">The sequence shown here is derived from an EMBL/GenBank/DDBJ whole genome shotgun (WGS) entry which is preliminary data.</text>
</comment>
<keyword evidence="11 15" id="KW-0472">Membrane</keyword>
<evidence type="ECO:0000256" key="1">
    <source>
        <dbReference type="ARBA" id="ARBA00001971"/>
    </source>
</evidence>
<evidence type="ECO:0000256" key="7">
    <source>
        <dbReference type="ARBA" id="ARBA00022989"/>
    </source>
</evidence>
<feature type="transmembrane region" description="Helical" evidence="15">
    <location>
        <begin position="12"/>
        <end position="32"/>
    </location>
</feature>
<evidence type="ECO:0000256" key="15">
    <source>
        <dbReference type="SAM" id="Phobius"/>
    </source>
</evidence>
<evidence type="ECO:0000256" key="12">
    <source>
        <dbReference type="PIRSR" id="PIRSR602401-1"/>
    </source>
</evidence>
<dbReference type="InterPro" id="IPR001128">
    <property type="entry name" value="Cyt_P450"/>
</dbReference>
<dbReference type="GO" id="GO:0020037">
    <property type="term" value="F:heme binding"/>
    <property type="evidence" value="ECO:0007669"/>
    <property type="project" value="InterPro"/>
</dbReference>
<protein>
    <recommendedName>
        <fullName evidence="18">Cytochrome P450</fullName>
    </recommendedName>
</protein>
<dbReference type="PANTHER" id="PTHR24287">
    <property type="entry name" value="P450, PUTATIVE (EUROFUNG)-RELATED"/>
    <property type="match status" value="1"/>
</dbReference>
<dbReference type="STRING" id="1330021.A0A367LRN5"/>
<dbReference type="GO" id="GO:0004497">
    <property type="term" value="F:monooxygenase activity"/>
    <property type="evidence" value="ECO:0007669"/>
    <property type="project" value="UniProtKB-KW"/>
</dbReference>
<evidence type="ECO:0008006" key="18">
    <source>
        <dbReference type="Google" id="ProtNLM"/>
    </source>
</evidence>
<dbReference type="GO" id="GO:0016020">
    <property type="term" value="C:membrane"/>
    <property type="evidence" value="ECO:0007669"/>
    <property type="project" value="UniProtKB-SubCell"/>
</dbReference>
<feature type="binding site" description="axial binding residue" evidence="12">
    <location>
        <position position="457"/>
    </location>
    <ligand>
        <name>heme</name>
        <dbReference type="ChEBI" id="CHEBI:30413"/>
    </ligand>
    <ligandPart>
        <name>Fe</name>
        <dbReference type="ChEBI" id="CHEBI:18248"/>
    </ligandPart>
</feature>
<gene>
    <name evidence="16" type="ORF">L249_2593</name>
</gene>
<dbReference type="AlphaFoldDB" id="A0A367LRN5"/>
<evidence type="ECO:0000256" key="5">
    <source>
        <dbReference type="ARBA" id="ARBA00022692"/>
    </source>
</evidence>
<evidence type="ECO:0000256" key="3">
    <source>
        <dbReference type="ARBA" id="ARBA00010617"/>
    </source>
</evidence>
<dbReference type="InterPro" id="IPR002401">
    <property type="entry name" value="Cyt_P450_E_grp-I"/>
</dbReference>
<evidence type="ECO:0000256" key="9">
    <source>
        <dbReference type="ARBA" id="ARBA00023004"/>
    </source>
</evidence>
<reference evidence="16 17" key="1">
    <citation type="journal article" date="2015" name="BMC Genomics">
        <title>Insights from the genome of Ophiocordyceps polyrhachis-furcata to pathogenicity and host specificity in insect fungi.</title>
        <authorList>
            <person name="Wichadakul D."/>
            <person name="Kobmoo N."/>
            <person name="Ingsriswang S."/>
            <person name="Tangphatsornruang S."/>
            <person name="Chantasingh D."/>
            <person name="Luangsa-ard J.J."/>
            <person name="Eurwilaichitr L."/>
        </authorList>
    </citation>
    <scope>NUCLEOTIDE SEQUENCE [LARGE SCALE GENOMIC DNA]</scope>
    <source>
        <strain evidence="16 17">BCC 54312</strain>
    </source>
</reference>
<proteinExistence type="inferred from homology"/>
<dbReference type="SUPFAM" id="SSF48264">
    <property type="entry name" value="Cytochrome P450"/>
    <property type="match status" value="1"/>
</dbReference>
<dbReference type="PROSITE" id="PS00086">
    <property type="entry name" value="CYTOCHROME_P450"/>
    <property type="match status" value="1"/>
</dbReference>
<keyword evidence="5 15" id="KW-0812">Transmembrane</keyword>
<dbReference type="PRINTS" id="PR00385">
    <property type="entry name" value="P450"/>
</dbReference>